<keyword evidence="2" id="KW-1185">Reference proteome</keyword>
<dbReference type="EMBL" id="CP139957">
    <property type="protein sequence ID" value="WPX08131.1"/>
    <property type="molecule type" value="Genomic_DNA"/>
</dbReference>
<reference evidence="1 2" key="1">
    <citation type="submission" date="2023-12" db="EMBL/GenBank/DDBJ databases">
        <authorList>
            <person name="Manesh M.J.H."/>
            <person name="Bing R.G."/>
            <person name="Willard D.J."/>
            <person name="Kelly R.M."/>
        </authorList>
    </citation>
    <scope>NUCLEOTIDE SEQUENCE [LARGE SCALE GENOMIC DNA]</scope>
    <source>
        <strain evidence="1 2">DSM 8977</strain>
    </source>
</reference>
<proteinExistence type="predicted"/>
<evidence type="ECO:0000313" key="1">
    <source>
        <dbReference type="EMBL" id="WPX08131.1"/>
    </source>
</evidence>
<protein>
    <submittedName>
        <fullName evidence="1">Uncharacterized protein</fullName>
    </submittedName>
</protein>
<accession>A0ABZ0TYJ5</accession>
<sequence length="83" mass="10022">MLKRNFKEGVRCIMRRAIFPKYKYLNGYKIIKYADTNEVVCEYHFKVKNLKTGKVEKLKVEASYDFGIRPMHPVEFWHLFCGR</sequence>
<name>A0ABZ0TYJ5_9FIRM</name>
<dbReference type="Proteomes" id="UP001322744">
    <property type="component" value="Chromosome"/>
</dbReference>
<evidence type="ECO:0000313" key="2">
    <source>
        <dbReference type="Proteomes" id="UP001322744"/>
    </source>
</evidence>
<organism evidence="1 2">
    <name type="scientific">Anaerocellum danielii</name>
    <dbReference type="NCBI Taxonomy" id="1387557"/>
    <lineage>
        <taxon>Bacteria</taxon>
        <taxon>Bacillati</taxon>
        <taxon>Bacillota</taxon>
        <taxon>Bacillota incertae sedis</taxon>
        <taxon>Caldicellulosiruptorales</taxon>
        <taxon>Caldicellulosiruptoraceae</taxon>
        <taxon>Anaerocellum</taxon>
    </lineage>
</organism>
<dbReference type="RefSeq" id="WP_045175436.1">
    <property type="nucleotide sequence ID" value="NZ_CP139957.1"/>
</dbReference>
<gene>
    <name evidence="1" type="ORF">SOJ16_001995</name>
</gene>